<keyword evidence="3 10" id="KW-0812">Transmembrane</keyword>
<evidence type="ECO:0000256" key="9">
    <source>
        <dbReference type="ARBA" id="ARBA00023224"/>
    </source>
</evidence>
<keyword evidence="2" id="KW-1003">Cell membrane</keyword>
<dbReference type="PROSITE" id="PS50262">
    <property type="entry name" value="G_PROTEIN_RECEP_F1_2"/>
    <property type="match status" value="1"/>
</dbReference>
<proteinExistence type="inferred from homology"/>
<reference evidence="11" key="1">
    <citation type="submission" date="2020-04" db="EMBL/GenBank/DDBJ databases">
        <authorList>
            <person name="Alioto T."/>
            <person name="Alioto T."/>
            <person name="Gomez Garrido J."/>
        </authorList>
    </citation>
    <scope>NUCLEOTIDE SEQUENCE</scope>
    <source>
        <strain evidence="11">A484AB</strain>
    </source>
</reference>
<evidence type="ECO:0000256" key="3">
    <source>
        <dbReference type="ARBA" id="ARBA00022692"/>
    </source>
</evidence>
<dbReference type="OrthoDB" id="5976143at2759"/>
<comment type="caution">
    <text evidence="11">The sequence shown here is derived from an EMBL/GenBank/DDBJ whole genome shotgun (WGS) entry which is preliminary data.</text>
</comment>
<evidence type="ECO:0000256" key="7">
    <source>
        <dbReference type="ARBA" id="ARBA00023157"/>
    </source>
</evidence>
<dbReference type="PANTHER" id="PTHR24248:SF199">
    <property type="entry name" value="IP13425P-RELATED"/>
    <property type="match status" value="1"/>
</dbReference>
<dbReference type="PANTHER" id="PTHR24248">
    <property type="entry name" value="ADRENERGIC RECEPTOR-RELATED G-PROTEIN COUPLED RECEPTOR"/>
    <property type="match status" value="1"/>
</dbReference>
<accession>A0A7D9HKG4</accession>
<evidence type="ECO:0000256" key="4">
    <source>
        <dbReference type="ARBA" id="ARBA00022989"/>
    </source>
</evidence>
<keyword evidence="6" id="KW-0472">Membrane</keyword>
<dbReference type="PRINTS" id="PR00237">
    <property type="entry name" value="GPCRRHODOPSN"/>
</dbReference>
<protein>
    <submittedName>
        <fullName evidence="11">5-hydroxytryptamine receptor 1-like</fullName>
    </submittedName>
</protein>
<keyword evidence="4" id="KW-1133">Transmembrane helix</keyword>
<name>A0A7D9HKG4_PARCT</name>
<evidence type="ECO:0000313" key="11">
    <source>
        <dbReference type="EMBL" id="CAB3986059.1"/>
    </source>
</evidence>
<dbReference type="GO" id="GO:0071880">
    <property type="term" value="P:adenylate cyclase-activating adrenergic receptor signaling pathway"/>
    <property type="evidence" value="ECO:0007669"/>
    <property type="project" value="TreeGrafter"/>
</dbReference>
<keyword evidence="12" id="KW-1185">Reference proteome</keyword>
<dbReference type="AlphaFoldDB" id="A0A7D9HKG4"/>
<dbReference type="Gene3D" id="1.20.1070.10">
    <property type="entry name" value="Rhodopsin 7-helix transmembrane proteins"/>
    <property type="match status" value="1"/>
</dbReference>
<dbReference type="Pfam" id="PF00001">
    <property type="entry name" value="7tm_1"/>
    <property type="match status" value="1"/>
</dbReference>
<dbReference type="Proteomes" id="UP001152795">
    <property type="component" value="Unassembled WGS sequence"/>
</dbReference>
<dbReference type="EMBL" id="CACRXK020000958">
    <property type="protein sequence ID" value="CAB3986059.1"/>
    <property type="molecule type" value="Genomic_DNA"/>
</dbReference>
<comment type="similarity">
    <text evidence="10">Belongs to the G-protein coupled receptor 1 family.</text>
</comment>
<evidence type="ECO:0000256" key="10">
    <source>
        <dbReference type="RuleBase" id="RU000688"/>
    </source>
</evidence>
<evidence type="ECO:0000256" key="6">
    <source>
        <dbReference type="ARBA" id="ARBA00023136"/>
    </source>
</evidence>
<keyword evidence="5 10" id="KW-0297">G-protein coupled receptor</keyword>
<evidence type="ECO:0000256" key="1">
    <source>
        <dbReference type="ARBA" id="ARBA00004651"/>
    </source>
</evidence>
<keyword evidence="7" id="KW-1015">Disulfide bond</keyword>
<dbReference type="GO" id="GO:0004993">
    <property type="term" value="F:G protein-coupled serotonin receptor activity"/>
    <property type="evidence" value="ECO:0007669"/>
    <property type="project" value="UniProtKB-ARBA"/>
</dbReference>
<dbReference type="InterPro" id="IPR000276">
    <property type="entry name" value="GPCR_Rhodpsn"/>
</dbReference>
<evidence type="ECO:0000256" key="8">
    <source>
        <dbReference type="ARBA" id="ARBA00023170"/>
    </source>
</evidence>
<sequence>MSITQPADQNGCPDNVLLTKRSPHGQNVLPQNTCNDICQTACSLSTKCSIEENINPNLFVLPRKTMNESIILTSTWPTSNPIMTKNMSLQQQQFKTTSIFTATTVILFFMVIGIVLGNLLVLATTWLDNRLHQPNKYFVACLAVADLLVGGFSVPIRLYMQFYPLELYPIELCRFWIWMNIFGEAASIVTLTVISVDRYFKISEPFKYRVRMDTTVSAIVIVIIWLISAVSATFGLFSFGGSDGVTSVVAHGCLNDNKIYYTIVSVVFFFAPSVIIIFMYAFIFYIAHQRQKMNRRGELG</sequence>
<dbReference type="GO" id="GO:0043410">
    <property type="term" value="P:positive regulation of MAPK cascade"/>
    <property type="evidence" value="ECO:0007669"/>
    <property type="project" value="TreeGrafter"/>
</dbReference>
<keyword evidence="8 10" id="KW-0675">Receptor</keyword>
<comment type="subcellular location">
    <subcellularLocation>
        <location evidence="1">Cell membrane</location>
        <topology evidence="1">Multi-pass membrane protein</topology>
    </subcellularLocation>
</comment>
<evidence type="ECO:0000313" key="12">
    <source>
        <dbReference type="Proteomes" id="UP001152795"/>
    </source>
</evidence>
<gene>
    <name evidence="11" type="ORF">PACLA_8A041615</name>
</gene>
<keyword evidence="9 10" id="KW-0807">Transducer</keyword>
<dbReference type="GO" id="GO:0005886">
    <property type="term" value="C:plasma membrane"/>
    <property type="evidence" value="ECO:0007669"/>
    <property type="project" value="UniProtKB-SubCell"/>
</dbReference>
<dbReference type="SUPFAM" id="SSF81321">
    <property type="entry name" value="Family A G protein-coupled receptor-like"/>
    <property type="match status" value="1"/>
</dbReference>
<dbReference type="InterPro" id="IPR017452">
    <property type="entry name" value="GPCR_Rhodpsn_7TM"/>
</dbReference>
<organism evidence="11 12">
    <name type="scientific">Paramuricea clavata</name>
    <name type="common">Red gorgonian</name>
    <name type="synonym">Violescent sea-whip</name>
    <dbReference type="NCBI Taxonomy" id="317549"/>
    <lineage>
        <taxon>Eukaryota</taxon>
        <taxon>Metazoa</taxon>
        <taxon>Cnidaria</taxon>
        <taxon>Anthozoa</taxon>
        <taxon>Octocorallia</taxon>
        <taxon>Malacalcyonacea</taxon>
        <taxon>Plexauridae</taxon>
        <taxon>Paramuricea</taxon>
    </lineage>
</organism>
<dbReference type="PROSITE" id="PS00237">
    <property type="entry name" value="G_PROTEIN_RECEP_F1_1"/>
    <property type="match status" value="1"/>
</dbReference>
<evidence type="ECO:0000256" key="2">
    <source>
        <dbReference type="ARBA" id="ARBA00022475"/>
    </source>
</evidence>
<evidence type="ECO:0000256" key="5">
    <source>
        <dbReference type="ARBA" id="ARBA00023040"/>
    </source>
</evidence>